<evidence type="ECO:0000313" key="4">
    <source>
        <dbReference type="Proteomes" id="UP000198937"/>
    </source>
</evidence>
<dbReference type="InterPro" id="IPR009061">
    <property type="entry name" value="DNA-bd_dom_put_sf"/>
</dbReference>
<sequence>MRSGELARLAGVTVRALRHYHQVGVLAEPERGSNGYRSYDVHDLIRVVRIKRLASVGIPLERMPALLDDAAVDGGELLEVLAAELTGQIDRLTAQRDLVLRLRAQNAAPDLPPELAPFLAVFATAGLSPHLARLDRDQSVLLAHLVGVDGMPHLERFYQRISTSTAAPAVVDLARRFDRLGPDSTEPEVTAFVDSFVATVRPLLDELADGSVLHDLNGAAGLVDEYTTDVLNEQQRHALTSIAAVLDTPVSEDRT</sequence>
<dbReference type="InterPro" id="IPR000551">
    <property type="entry name" value="MerR-type_HTH_dom"/>
</dbReference>
<proteinExistence type="predicted"/>
<keyword evidence="4" id="KW-1185">Reference proteome</keyword>
<dbReference type="PRINTS" id="PR00040">
    <property type="entry name" value="HTHMERR"/>
</dbReference>
<dbReference type="PANTHER" id="PTHR30204">
    <property type="entry name" value="REDOX-CYCLING DRUG-SENSING TRANSCRIPTIONAL ACTIVATOR SOXR"/>
    <property type="match status" value="1"/>
</dbReference>
<evidence type="ECO:0000256" key="1">
    <source>
        <dbReference type="ARBA" id="ARBA00023125"/>
    </source>
</evidence>
<reference evidence="3 4" key="1">
    <citation type="submission" date="2016-06" db="EMBL/GenBank/DDBJ databases">
        <authorList>
            <person name="Kjaerup R.B."/>
            <person name="Dalgaard T.S."/>
            <person name="Juul-Madsen H.R."/>
        </authorList>
    </citation>
    <scope>NUCLEOTIDE SEQUENCE [LARGE SCALE GENOMIC DNA]</scope>
    <source>
        <strain evidence="3 4">DSM 45577</strain>
    </source>
</reference>
<accession>A0A1C6UPH7</accession>
<dbReference type="GO" id="GO:0003677">
    <property type="term" value="F:DNA binding"/>
    <property type="evidence" value="ECO:0007669"/>
    <property type="project" value="UniProtKB-KW"/>
</dbReference>
<keyword evidence="1" id="KW-0238">DNA-binding</keyword>
<dbReference type="STRING" id="683228.GA0070617_3079"/>
<evidence type="ECO:0000259" key="2">
    <source>
        <dbReference type="PROSITE" id="PS50937"/>
    </source>
</evidence>
<dbReference type="OrthoDB" id="4569196at2"/>
<dbReference type="PROSITE" id="PS50937">
    <property type="entry name" value="HTH_MERR_2"/>
    <property type="match status" value="1"/>
</dbReference>
<dbReference type="CDD" id="cd00592">
    <property type="entry name" value="HTH_MerR-like"/>
    <property type="match status" value="1"/>
</dbReference>
<dbReference type="Gene3D" id="1.10.1660.10">
    <property type="match status" value="1"/>
</dbReference>
<dbReference type="PANTHER" id="PTHR30204:SF93">
    <property type="entry name" value="HTH MERR-TYPE DOMAIN-CONTAINING PROTEIN"/>
    <property type="match status" value="1"/>
</dbReference>
<name>A0A1C6UPH7_9ACTN</name>
<dbReference type="InterPro" id="IPR047057">
    <property type="entry name" value="MerR_fam"/>
</dbReference>
<dbReference type="SMART" id="SM00422">
    <property type="entry name" value="HTH_MERR"/>
    <property type="match status" value="1"/>
</dbReference>
<dbReference type="SUPFAM" id="SSF46955">
    <property type="entry name" value="Putative DNA-binding domain"/>
    <property type="match status" value="1"/>
</dbReference>
<organism evidence="3 4">
    <name type="scientific">Micromonospora yangpuensis</name>
    <dbReference type="NCBI Taxonomy" id="683228"/>
    <lineage>
        <taxon>Bacteria</taxon>
        <taxon>Bacillati</taxon>
        <taxon>Actinomycetota</taxon>
        <taxon>Actinomycetes</taxon>
        <taxon>Micromonosporales</taxon>
        <taxon>Micromonosporaceae</taxon>
        <taxon>Micromonospora</taxon>
    </lineage>
</organism>
<feature type="domain" description="HTH merR-type" evidence="2">
    <location>
        <begin position="1"/>
        <end position="69"/>
    </location>
</feature>
<dbReference type="RefSeq" id="WP_139135678.1">
    <property type="nucleotide sequence ID" value="NZ_BMMJ01000005.1"/>
</dbReference>
<dbReference type="Pfam" id="PF13411">
    <property type="entry name" value="MerR_1"/>
    <property type="match status" value="1"/>
</dbReference>
<dbReference type="EMBL" id="FMIA01000002">
    <property type="protein sequence ID" value="SCL55870.1"/>
    <property type="molecule type" value="Genomic_DNA"/>
</dbReference>
<gene>
    <name evidence="3" type="ORF">GA0070617_3079</name>
</gene>
<dbReference type="AlphaFoldDB" id="A0A1C6UPH7"/>
<dbReference type="GO" id="GO:0003700">
    <property type="term" value="F:DNA-binding transcription factor activity"/>
    <property type="evidence" value="ECO:0007669"/>
    <property type="project" value="InterPro"/>
</dbReference>
<evidence type="ECO:0000313" key="3">
    <source>
        <dbReference type="EMBL" id="SCL55870.1"/>
    </source>
</evidence>
<protein>
    <submittedName>
        <fullName evidence="3">Transcriptional regulator, MerR family</fullName>
    </submittedName>
</protein>
<dbReference type="Proteomes" id="UP000198937">
    <property type="component" value="Unassembled WGS sequence"/>
</dbReference>